<evidence type="ECO:0000313" key="5">
    <source>
        <dbReference type="Proteomes" id="UP000663870"/>
    </source>
</evidence>
<feature type="transmembrane region" description="Helical" evidence="1">
    <location>
        <begin position="103"/>
        <end position="125"/>
    </location>
</feature>
<feature type="transmembrane region" description="Helical" evidence="1">
    <location>
        <begin position="79"/>
        <end position="96"/>
    </location>
</feature>
<evidence type="ECO:0008006" key="6">
    <source>
        <dbReference type="Google" id="ProtNLM"/>
    </source>
</evidence>
<evidence type="ECO:0000313" key="4">
    <source>
        <dbReference type="Proteomes" id="UP000663854"/>
    </source>
</evidence>
<feature type="transmembrane region" description="Helical" evidence="1">
    <location>
        <begin position="152"/>
        <end position="175"/>
    </location>
</feature>
<protein>
    <recommendedName>
        <fullName evidence="6">Transmembrane protein</fullName>
    </recommendedName>
</protein>
<dbReference type="Proteomes" id="UP000663854">
    <property type="component" value="Unassembled WGS sequence"/>
</dbReference>
<reference evidence="2" key="1">
    <citation type="submission" date="2021-02" db="EMBL/GenBank/DDBJ databases">
        <authorList>
            <person name="Nowell W R."/>
        </authorList>
    </citation>
    <scope>NUCLEOTIDE SEQUENCE</scope>
</reference>
<feature type="transmembrane region" description="Helical" evidence="1">
    <location>
        <begin position="38"/>
        <end position="59"/>
    </location>
</feature>
<evidence type="ECO:0000313" key="2">
    <source>
        <dbReference type="EMBL" id="CAF1033772.1"/>
    </source>
</evidence>
<keyword evidence="1" id="KW-0472">Membrane</keyword>
<keyword evidence="5" id="KW-1185">Reference proteome</keyword>
<name>A0A814J9K2_9BILA</name>
<comment type="caution">
    <text evidence="2">The sequence shown here is derived from an EMBL/GenBank/DDBJ whole genome shotgun (WGS) entry which is preliminary data.</text>
</comment>
<evidence type="ECO:0000256" key="1">
    <source>
        <dbReference type="SAM" id="Phobius"/>
    </source>
</evidence>
<dbReference type="EMBL" id="CAJNOH010000417">
    <property type="protein sequence ID" value="CAF1033772.1"/>
    <property type="molecule type" value="Genomic_DNA"/>
</dbReference>
<sequence>MQYKQGNEKVYMMDGYNQPLSKLFPFNQDPEIQRTRKILLIILGVCLGILLSGMINVIFGPTIDICLIGNGHIAEIIEYIISIILYTFGLFVVYRYSEIGLRVFAWLNIITLIIVGIVILALFIIGMTNSNDINLSTLYGENPTRIIKTQKGPFFCAFLYIPDCILTIIIVKFAFKLAKIINHKKSLPIQQV</sequence>
<dbReference type="EMBL" id="CAJNOL010000699">
    <property type="protein sequence ID" value="CAF1170236.1"/>
    <property type="molecule type" value="Genomic_DNA"/>
</dbReference>
<organism evidence="2 4">
    <name type="scientific">Rotaria sordida</name>
    <dbReference type="NCBI Taxonomy" id="392033"/>
    <lineage>
        <taxon>Eukaryota</taxon>
        <taxon>Metazoa</taxon>
        <taxon>Spiralia</taxon>
        <taxon>Gnathifera</taxon>
        <taxon>Rotifera</taxon>
        <taxon>Eurotatoria</taxon>
        <taxon>Bdelloidea</taxon>
        <taxon>Philodinida</taxon>
        <taxon>Philodinidae</taxon>
        <taxon>Rotaria</taxon>
    </lineage>
</organism>
<evidence type="ECO:0000313" key="3">
    <source>
        <dbReference type="EMBL" id="CAF1170236.1"/>
    </source>
</evidence>
<dbReference type="AlphaFoldDB" id="A0A814J9K2"/>
<keyword evidence="1" id="KW-0812">Transmembrane</keyword>
<accession>A0A814J9K2</accession>
<gene>
    <name evidence="3" type="ORF">JXQ802_LOCUS22754</name>
    <name evidence="2" type="ORF">PYM288_LOCUS16279</name>
</gene>
<proteinExistence type="predicted"/>
<dbReference type="Proteomes" id="UP000663870">
    <property type="component" value="Unassembled WGS sequence"/>
</dbReference>
<keyword evidence="1" id="KW-1133">Transmembrane helix</keyword>